<evidence type="ECO:0000313" key="2">
    <source>
        <dbReference type="Proteomes" id="UP000274822"/>
    </source>
</evidence>
<dbReference type="EMBL" id="RBNJ01002817">
    <property type="protein sequence ID" value="RUS31567.1"/>
    <property type="molecule type" value="Genomic_DNA"/>
</dbReference>
<gene>
    <name evidence="1" type="ORF">BC938DRAFT_477552</name>
</gene>
<sequence length="147" mass="16606">MTMWFMRRGNSVSRSAGFPDQSHPFKFPTTNHPFRKQEWSSKTPGDHLPDFAGWHSDLCAGLLTGARRERSFREKHLEIRVDPGSTAANREVQINHPITSRQINTFGCPTKAQPEIETSPTQTTLGFVRITGAEARSAVKTHSYILR</sequence>
<evidence type="ECO:0000313" key="1">
    <source>
        <dbReference type="EMBL" id="RUS31567.1"/>
    </source>
</evidence>
<proteinExistence type="predicted"/>
<organism evidence="1 2">
    <name type="scientific">Jimgerdemannia flammicorona</name>
    <dbReference type="NCBI Taxonomy" id="994334"/>
    <lineage>
        <taxon>Eukaryota</taxon>
        <taxon>Fungi</taxon>
        <taxon>Fungi incertae sedis</taxon>
        <taxon>Mucoromycota</taxon>
        <taxon>Mucoromycotina</taxon>
        <taxon>Endogonomycetes</taxon>
        <taxon>Endogonales</taxon>
        <taxon>Endogonaceae</taxon>
        <taxon>Jimgerdemannia</taxon>
    </lineage>
</organism>
<comment type="caution">
    <text evidence="1">The sequence shown here is derived from an EMBL/GenBank/DDBJ whole genome shotgun (WGS) entry which is preliminary data.</text>
</comment>
<dbReference type="AlphaFoldDB" id="A0A433QP83"/>
<keyword evidence="2" id="KW-1185">Reference proteome</keyword>
<dbReference type="Proteomes" id="UP000274822">
    <property type="component" value="Unassembled WGS sequence"/>
</dbReference>
<accession>A0A433QP83</accession>
<protein>
    <submittedName>
        <fullName evidence="1">Uncharacterized protein</fullName>
    </submittedName>
</protein>
<name>A0A433QP83_9FUNG</name>
<reference evidence="1 2" key="1">
    <citation type="journal article" date="2018" name="New Phytol.">
        <title>Phylogenomics of Endogonaceae and evolution of mycorrhizas within Mucoromycota.</title>
        <authorList>
            <person name="Chang Y."/>
            <person name="Desiro A."/>
            <person name="Na H."/>
            <person name="Sandor L."/>
            <person name="Lipzen A."/>
            <person name="Clum A."/>
            <person name="Barry K."/>
            <person name="Grigoriev I.V."/>
            <person name="Martin F.M."/>
            <person name="Stajich J.E."/>
            <person name="Smith M.E."/>
            <person name="Bonito G."/>
            <person name="Spatafora J.W."/>
        </authorList>
    </citation>
    <scope>NUCLEOTIDE SEQUENCE [LARGE SCALE GENOMIC DNA]</scope>
    <source>
        <strain evidence="1 2">AD002</strain>
    </source>
</reference>